<keyword evidence="1" id="KW-0472">Membrane</keyword>
<sequence>MTPDDAKRAHRKITLLTACVVAALAAPTGYDHGGWGNAAVVMVIAGGGGAVGGYLVRHRLIAALTKSAGR</sequence>
<evidence type="ECO:0000256" key="1">
    <source>
        <dbReference type="SAM" id="Phobius"/>
    </source>
</evidence>
<reference evidence="2" key="1">
    <citation type="submission" date="2022-10" db="EMBL/GenBank/DDBJ databases">
        <authorList>
            <person name="Mo P."/>
        </authorList>
    </citation>
    <scope>NUCLEOTIDE SEQUENCE</scope>
    <source>
        <strain evidence="2">HUAS 14-6</strain>
    </source>
</reference>
<evidence type="ECO:0000313" key="3">
    <source>
        <dbReference type="Proteomes" id="UP001060733"/>
    </source>
</evidence>
<evidence type="ECO:0000313" key="2">
    <source>
        <dbReference type="EMBL" id="UXY33328.1"/>
    </source>
</evidence>
<dbReference type="EMBL" id="CP106795">
    <property type="protein sequence ID" value="UXY33328.1"/>
    <property type="molecule type" value="Genomic_DNA"/>
</dbReference>
<dbReference type="Proteomes" id="UP001060733">
    <property type="component" value="Chromosome"/>
</dbReference>
<keyword evidence="1" id="KW-1133">Transmembrane helix</keyword>
<keyword evidence="1" id="KW-0812">Transmembrane</keyword>
<name>A0ABY6EJP2_9ACTN</name>
<keyword evidence="3" id="KW-1185">Reference proteome</keyword>
<protein>
    <recommendedName>
        <fullName evidence="4">Lipoprotein</fullName>
    </recommendedName>
</protein>
<evidence type="ECO:0008006" key="4">
    <source>
        <dbReference type="Google" id="ProtNLM"/>
    </source>
</evidence>
<feature type="transmembrane region" description="Helical" evidence="1">
    <location>
        <begin position="35"/>
        <end position="56"/>
    </location>
</feature>
<dbReference type="RefSeq" id="WP_263276690.1">
    <property type="nucleotide sequence ID" value="NZ_CP106795.1"/>
</dbReference>
<gene>
    <name evidence="2" type="ORF">N8I86_00385</name>
</gene>
<organism evidence="2 3">
    <name type="scientific">Streptomyces albidocamelliae</name>
    <dbReference type="NCBI Taxonomy" id="2981135"/>
    <lineage>
        <taxon>Bacteria</taxon>
        <taxon>Bacillati</taxon>
        <taxon>Actinomycetota</taxon>
        <taxon>Actinomycetes</taxon>
        <taxon>Kitasatosporales</taxon>
        <taxon>Streptomycetaceae</taxon>
        <taxon>Streptomyces</taxon>
    </lineage>
</organism>
<proteinExistence type="predicted"/>
<accession>A0ABY6EJP2</accession>